<evidence type="ECO:0000313" key="8">
    <source>
        <dbReference type="Proteomes" id="UP001302321"/>
    </source>
</evidence>
<feature type="transmembrane region" description="Helical" evidence="6">
    <location>
        <begin position="178"/>
        <end position="197"/>
    </location>
</feature>
<evidence type="ECO:0000256" key="6">
    <source>
        <dbReference type="SAM" id="Phobius"/>
    </source>
</evidence>
<dbReference type="InterPro" id="IPR011701">
    <property type="entry name" value="MFS"/>
</dbReference>
<dbReference type="GO" id="GO:0016020">
    <property type="term" value="C:membrane"/>
    <property type="evidence" value="ECO:0007669"/>
    <property type="project" value="UniProtKB-SubCell"/>
</dbReference>
<evidence type="ECO:0000256" key="2">
    <source>
        <dbReference type="ARBA" id="ARBA00022692"/>
    </source>
</evidence>
<accession>A0AAN6W3A7</accession>
<evidence type="ECO:0000256" key="4">
    <source>
        <dbReference type="ARBA" id="ARBA00023136"/>
    </source>
</evidence>
<dbReference type="Pfam" id="PF07690">
    <property type="entry name" value="MFS_1"/>
    <property type="match status" value="1"/>
</dbReference>
<evidence type="ECO:0000313" key="7">
    <source>
        <dbReference type="EMBL" id="KAK4174629.1"/>
    </source>
</evidence>
<feature type="transmembrane region" description="Helical" evidence="6">
    <location>
        <begin position="153"/>
        <end position="172"/>
    </location>
</feature>
<feature type="transmembrane region" description="Helical" evidence="6">
    <location>
        <begin position="308"/>
        <end position="327"/>
    </location>
</feature>
<feature type="transmembrane region" description="Helical" evidence="6">
    <location>
        <begin position="411"/>
        <end position="433"/>
    </location>
</feature>
<reference evidence="7" key="2">
    <citation type="submission" date="2023-05" db="EMBL/GenBank/DDBJ databases">
        <authorList>
            <consortium name="Lawrence Berkeley National Laboratory"/>
            <person name="Steindorff A."/>
            <person name="Hensen N."/>
            <person name="Bonometti L."/>
            <person name="Westerberg I."/>
            <person name="Brannstrom I.O."/>
            <person name="Guillou S."/>
            <person name="Cros-Aarteil S."/>
            <person name="Calhoun S."/>
            <person name="Haridas S."/>
            <person name="Kuo A."/>
            <person name="Mondo S."/>
            <person name="Pangilinan J."/>
            <person name="Riley R."/>
            <person name="Labutti K."/>
            <person name="Andreopoulos B."/>
            <person name="Lipzen A."/>
            <person name="Chen C."/>
            <person name="Yanf M."/>
            <person name="Daum C."/>
            <person name="Ng V."/>
            <person name="Clum A."/>
            <person name="Ohm R."/>
            <person name="Martin F."/>
            <person name="Silar P."/>
            <person name="Natvig D."/>
            <person name="Lalanne C."/>
            <person name="Gautier V."/>
            <person name="Ament-Velasquez S.L."/>
            <person name="Kruys A."/>
            <person name="Hutchinson M.I."/>
            <person name="Powell A.J."/>
            <person name="Barry K."/>
            <person name="Miller A.N."/>
            <person name="Grigoriev I.V."/>
            <person name="Debuchy R."/>
            <person name="Gladieux P."/>
            <person name="Thoren M.H."/>
            <person name="Johannesson H."/>
        </authorList>
    </citation>
    <scope>NUCLEOTIDE SEQUENCE</scope>
    <source>
        <strain evidence="7">CBS 892.96</strain>
    </source>
</reference>
<keyword evidence="2 6" id="KW-0812">Transmembrane</keyword>
<feature type="transmembrane region" description="Helical" evidence="6">
    <location>
        <begin position="347"/>
        <end position="366"/>
    </location>
</feature>
<comment type="subcellular location">
    <subcellularLocation>
        <location evidence="1">Membrane</location>
        <topology evidence="1">Multi-pass membrane protein</topology>
    </subcellularLocation>
</comment>
<feature type="transmembrane region" description="Helical" evidence="6">
    <location>
        <begin position="117"/>
        <end position="141"/>
    </location>
</feature>
<dbReference type="GO" id="GO:0022857">
    <property type="term" value="F:transmembrane transporter activity"/>
    <property type="evidence" value="ECO:0007669"/>
    <property type="project" value="InterPro"/>
</dbReference>
<feature type="transmembrane region" description="Helical" evidence="6">
    <location>
        <begin position="477"/>
        <end position="500"/>
    </location>
</feature>
<dbReference type="PANTHER" id="PTHR23507:SF1">
    <property type="entry name" value="FI18259P1-RELATED"/>
    <property type="match status" value="1"/>
</dbReference>
<reference evidence="7" key="1">
    <citation type="journal article" date="2023" name="Mol. Phylogenet. Evol.">
        <title>Genome-scale phylogeny and comparative genomics of the fungal order Sordariales.</title>
        <authorList>
            <person name="Hensen N."/>
            <person name="Bonometti L."/>
            <person name="Westerberg I."/>
            <person name="Brannstrom I.O."/>
            <person name="Guillou S."/>
            <person name="Cros-Aarteil S."/>
            <person name="Calhoun S."/>
            <person name="Haridas S."/>
            <person name="Kuo A."/>
            <person name="Mondo S."/>
            <person name="Pangilinan J."/>
            <person name="Riley R."/>
            <person name="LaButti K."/>
            <person name="Andreopoulos B."/>
            <person name="Lipzen A."/>
            <person name="Chen C."/>
            <person name="Yan M."/>
            <person name="Daum C."/>
            <person name="Ng V."/>
            <person name="Clum A."/>
            <person name="Steindorff A."/>
            <person name="Ohm R.A."/>
            <person name="Martin F."/>
            <person name="Silar P."/>
            <person name="Natvig D.O."/>
            <person name="Lalanne C."/>
            <person name="Gautier V."/>
            <person name="Ament-Velasquez S.L."/>
            <person name="Kruys A."/>
            <person name="Hutchinson M.I."/>
            <person name="Powell A.J."/>
            <person name="Barry K."/>
            <person name="Miller A.N."/>
            <person name="Grigoriev I.V."/>
            <person name="Debuchy R."/>
            <person name="Gladieux P."/>
            <person name="Hiltunen Thoren M."/>
            <person name="Johannesson H."/>
        </authorList>
    </citation>
    <scope>NUCLEOTIDE SEQUENCE</scope>
    <source>
        <strain evidence="7">CBS 892.96</strain>
    </source>
</reference>
<feature type="transmembrane region" description="Helical" evidence="6">
    <location>
        <begin position="387"/>
        <end position="405"/>
    </location>
</feature>
<feature type="region of interest" description="Disordered" evidence="5">
    <location>
        <begin position="510"/>
        <end position="532"/>
    </location>
</feature>
<feature type="transmembrane region" description="Helical" evidence="6">
    <location>
        <begin position="60"/>
        <end position="80"/>
    </location>
</feature>
<dbReference type="Proteomes" id="UP001302321">
    <property type="component" value="Unassembled WGS sequence"/>
</dbReference>
<keyword evidence="3 6" id="KW-1133">Transmembrane helix</keyword>
<keyword evidence="8" id="KW-1185">Reference proteome</keyword>
<dbReference type="AlphaFoldDB" id="A0AAN6W3A7"/>
<organism evidence="7 8">
    <name type="scientific">Triangularia setosa</name>
    <dbReference type="NCBI Taxonomy" id="2587417"/>
    <lineage>
        <taxon>Eukaryota</taxon>
        <taxon>Fungi</taxon>
        <taxon>Dikarya</taxon>
        <taxon>Ascomycota</taxon>
        <taxon>Pezizomycotina</taxon>
        <taxon>Sordariomycetes</taxon>
        <taxon>Sordariomycetidae</taxon>
        <taxon>Sordariales</taxon>
        <taxon>Podosporaceae</taxon>
        <taxon>Triangularia</taxon>
    </lineage>
</organism>
<keyword evidence="4 6" id="KW-0472">Membrane</keyword>
<comment type="caution">
    <text evidence="7">The sequence shown here is derived from an EMBL/GenBank/DDBJ whole genome shotgun (WGS) entry which is preliminary data.</text>
</comment>
<dbReference type="SUPFAM" id="SSF103473">
    <property type="entry name" value="MFS general substrate transporter"/>
    <property type="match status" value="1"/>
</dbReference>
<feature type="transmembrane region" description="Helical" evidence="6">
    <location>
        <begin position="218"/>
        <end position="240"/>
    </location>
</feature>
<dbReference type="Gene3D" id="1.20.1250.20">
    <property type="entry name" value="MFS general substrate transporter like domains"/>
    <property type="match status" value="1"/>
</dbReference>
<evidence type="ECO:0000256" key="3">
    <source>
        <dbReference type="ARBA" id="ARBA00022989"/>
    </source>
</evidence>
<feature type="transmembrane region" description="Helical" evidence="6">
    <location>
        <begin position="246"/>
        <end position="266"/>
    </location>
</feature>
<dbReference type="EMBL" id="MU866272">
    <property type="protein sequence ID" value="KAK4174629.1"/>
    <property type="molecule type" value="Genomic_DNA"/>
</dbReference>
<gene>
    <name evidence="7" type="ORF">QBC36DRAFT_333225</name>
</gene>
<proteinExistence type="predicted"/>
<feature type="transmembrane region" description="Helical" evidence="6">
    <location>
        <begin position="445"/>
        <end position="465"/>
    </location>
</feature>
<dbReference type="InterPro" id="IPR036259">
    <property type="entry name" value="MFS_trans_sf"/>
</dbReference>
<evidence type="ECO:0000256" key="1">
    <source>
        <dbReference type="ARBA" id="ARBA00004141"/>
    </source>
</evidence>
<dbReference type="PANTHER" id="PTHR23507">
    <property type="entry name" value="ZGC:174356"/>
    <property type="match status" value="1"/>
</dbReference>
<evidence type="ECO:0000256" key="5">
    <source>
        <dbReference type="SAM" id="MobiDB-lite"/>
    </source>
</evidence>
<name>A0AAN6W3A7_9PEZI</name>
<protein>
    <submittedName>
        <fullName evidence="7">Major facilitator superfamily domain-containing protein</fullName>
    </submittedName>
</protein>
<sequence length="532" mass="57579">MATINNTLEHVEAEPLLGLVEHEPEVDAISGPRTHPKPAYQPPQWYKIATRFQVESSRSIILLLSLLTFAIVTSGMMYMVPMFRLIEDAFCHLYYDKDPSELIEEHMCKVDGVQKELAYLGGISAMINSLVGVVAALPYGVLADRIGRKPTFALAYVGIVIGFGWGPMLLFFGVAPNMYLVVMGCLFFLIGGGVPVAMNSLNAMASDVSTESDRATGFLYLSFGAVSGTLVGPFLAGILMQSISPWCPIVLVFALTPFIFGTLLFLPETLPVKLKEAAQQEHQPLSKKFRGTIKEFGVSLSLLKNRQLLSSLVLFIIQPAIFTAYSATLAQHVSKYFGWTLAETSYLLTPPLGVLHLAVLVVLPRVGQLITDPSGRFGISIFSKDLLLTKVSLVLMATGALVQGFSKGAALFLIGLTIHTLGSGSTPLGRAISTAYVDPQHTSRLYAVISMLETGGALIGGPVLAWCFNMGMKKSGFWIGLPWFYVASLVSVALGALMFVTTAKLRQGVSGDSDEEQQMQGLRYQSAGEEEN</sequence>